<protein>
    <recommendedName>
        <fullName evidence="3">Tc1-like transposase DDE domain-containing protein</fullName>
    </recommendedName>
</protein>
<proteinExistence type="predicted"/>
<accession>A0A4Y2RJF4</accession>
<name>A0A4Y2RJF4_ARAVE</name>
<evidence type="ECO:0000313" key="2">
    <source>
        <dbReference type="Proteomes" id="UP000499080"/>
    </source>
</evidence>
<evidence type="ECO:0008006" key="3">
    <source>
        <dbReference type="Google" id="ProtNLM"/>
    </source>
</evidence>
<organism evidence="1 2">
    <name type="scientific">Araneus ventricosus</name>
    <name type="common">Orbweaver spider</name>
    <name type="synonym">Epeira ventricosa</name>
    <dbReference type="NCBI Taxonomy" id="182803"/>
    <lineage>
        <taxon>Eukaryota</taxon>
        <taxon>Metazoa</taxon>
        <taxon>Ecdysozoa</taxon>
        <taxon>Arthropoda</taxon>
        <taxon>Chelicerata</taxon>
        <taxon>Arachnida</taxon>
        <taxon>Araneae</taxon>
        <taxon>Araneomorphae</taxon>
        <taxon>Entelegynae</taxon>
        <taxon>Araneoidea</taxon>
        <taxon>Araneidae</taxon>
        <taxon>Araneus</taxon>
    </lineage>
</organism>
<dbReference type="GO" id="GO:0003676">
    <property type="term" value="F:nucleic acid binding"/>
    <property type="evidence" value="ECO:0007669"/>
    <property type="project" value="InterPro"/>
</dbReference>
<dbReference type="EMBL" id="BGPR01017323">
    <property type="protein sequence ID" value="GBN75768.1"/>
    <property type="molecule type" value="Genomic_DNA"/>
</dbReference>
<dbReference type="Proteomes" id="UP000499080">
    <property type="component" value="Unassembled WGS sequence"/>
</dbReference>
<sequence>MLYCHSHGTVVFQQGSCPCHRSLLATACKIKLDEYSSDFSIMNWPTRNPDLNPIKHLWGVLEKGVKAHHTTPATHYGIMDKSSRCLASHSCGTLPQTC</sequence>
<dbReference type="InterPro" id="IPR036397">
    <property type="entry name" value="RNaseH_sf"/>
</dbReference>
<evidence type="ECO:0000313" key="1">
    <source>
        <dbReference type="EMBL" id="GBN75768.1"/>
    </source>
</evidence>
<dbReference type="Gene3D" id="3.30.420.10">
    <property type="entry name" value="Ribonuclease H-like superfamily/Ribonuclease H"/>
    <property type="match status" value="1"/>
</dbReference>
<dbReference type="AlphaFoldDB" id="A0A4Y2RJF4"/>
<reference evidence="1 2" key="1">
    <citation type="journal article" date="2019" name="Sci. Rep.">
        <title>Orb-weaving spider Araneus ventricosus genome elucidates the spidroin gene catalogue.</title>
        <authorList>
            <person name="Kono N."/>
            <person name="Nakamura H."/>
            <person name="Ohtoshi R."/>
            <person name="Moran D.A.P."/>
            <person name="Shinohara A."/>
            <person name="Yoshida Y."/>
            <person name="Fujiwara M."/>
            <person name="Mori M."/>
            <person name="Tomita M."/>
            <person name="Arakawa K."/>
        </authorList>
    </citation>
    <scope>NUCLEOTIDE SEQUENCE [LARGE SCALE GENOMIC DNA]</scope>
</reference>
<comment type="caution">
    <text evidence="1">The sequence shown here is derived from an EMBL/GenBank/DDBJ whole genome shotgun (WGS) entry which is preliminary data.</text>
</comment>
<gene>
    <name evidence="1" type="ORF">AVEN_110568_1</name>
</gene>
<keyword evidence="2" id="KW-1185">Reference proteome</keyword>